<dbReference type="EMBL" id="JAVRHT010000023">
    <property type="protein sequence ID" value="MDT0632210.1"/>
    <property type="molecule type" value="Genomic_DNA"/>
</dbReference>
<protein>
    <recommendedName>
        <fullName evidence="3">Asparagine synthase (Glutamine-hydrolysing)</fullName>
    </recommendedName>
</protein>
<dbReference type="SUPFAM" id="SSF56235">
    <property type="entry name" value="N-terminal nucleophile aminohydrolases (Ntn hydrolases)"/>
    <property type="match status" value="1"/>
</dbReference>
<dbReference type="Proteomes" id="UP001267426">
    <property type="component" value="Unassembled WGS sequence"/>
</dbReference>
<evidence type="ECO:0000313" key="1">
    <source>
        <dbReference type="EMBL" id="MDT0632210.1"/>
    </source>
</evidence>
<dbReference type="Gene3D" id="3.60.20.10">
    <property type="entry name" value="Glutamine Phosphoribosylpyrophosphate, subunit 1, domain 1"/>
    <property type="match status" value="1"/>
</dbReference>
<organism evidence="1 2">
    <name type="scientific">Rubrivirga litoralis</name>
    <dbReference type="NCBI Taxonomy" id="3075598"/>
    <lineage>
        <taxon>Bacteria</taxon>
        <taxon>Pseudomonadati</taxon>
        <taxon>Rhodothermota</taxon>
        <taxon>Rhodothermia</taxon>
        <taxon>Rhodothermales</taxon>
        <taxon>Rubricoccaceae</taxon>
        <taxon>Rubrivirga</taxon>
    </lineage>
</organism>
<accession>A0ABU3BSK1</accession>
<proteinExistence type="predicted"/>
<reference evidence="1 2" key="1">
    <citation type="submission" date="2023-09" db="EMBL/GenBank/DDBJ databases">
        <authorList>
            <person name="Rey-Velasco X."/>
        </authorList>
    </citation>
    <scope>NUCLEOTIDE SEQUENCE [LARGE SCALE GENOMIC DNA]</scope>
    <source>
        <strain evidence="1 2">F394</strain>
    </source>
</reference>
<evidence type="ECO:0008006" key="3">
    <source>
        <dbReference type="Google" id="ProtNLM"/>
    </source>
</evidence>
<keyword evidence="2" id="KW-1185">Reference proteome</keyword>
<sequence length="506" mass="56752">MHPLLYRRQFLLGPRPVDGLPDAWQRIEVAGGRILHAHPDLAVTQRERGGVELTLLGYAIDPHHPERDDADVLDDLLGRVGRAAEVLAETDPLGGRWALVATDADEALLFHDAHGLRQVVYTHGEGGVWCASDTPLLGHAVELEDDPEAVAEFVESDHFQRWPQVWWPGDRTRYAGVRQLLPNHVLDLGTGAPRRFWPTAPLEPRTLKSGVERGTAILRGMVAGATRRFPLTAAVTAGVDSRLLLAACRGVTDRVAFYTFVHYEIDRTHVDVVTPAEVLGSLGLDHHVVDCLSVNDFLTSDDPAIASYRSLYMSNTSVPHDVWGAISYSMNEAVPGDRVLVKSNCNSTTWWLHPWRDPEPYRTPEELARAMARRMTKGNPFAIREFTDWATRAARSSRGYDLLNLFHVEQRVGRWQAADQLERDLDHETFDAANSREYYSTLLGVPAKHRKPPYRLHREMIRAMWPGTLSVPINPLPLRKRAWKAVRPLFVATGTLGPLKRLVRGS</sequence>
<evidence type="ECO:0000313" key="2">
    <source>
        <dbReference type="Proteomes" id="UP001267426"/>
    </source>
</evidence>
<gene>
    <name evidence="1" type="ORF">RM540_10680</name>
</gene>
<dbReference type="InterPro" id="IPR029055">
    <property type="entry name" value="Ntn_hydrolases_N"/>
</dbReference>
<comment type="caution">
    <text evidence="1">The sequence shown here is derived from an EMBL/GenBank/DDBJ whole genome shotgun (WGS) entry which is preliminary data.</text>
</comment>
<name>A0ABU3BSK1_9BACT</name>
<dbReference type="RefSeq" id="WP_311663905.1">
    <property type="nucleotide sequence ID" value="NZ_JAVRHT010000023.1"/>
</dbReference>